<feature type="region of interest" description="Disordered" evidence="1">
    <location>
        <begin position="1"/>
        <end position="22"/>
    </location>
</feature>
<protein>
    <submittedName>
        <fullName evidence="2">Uncharacterized protein</fullName>
    </submittedName>
</protein>
<organism evidence="2 3">
    <name type="scientific">Pseudonocardia tropica</name>
    <dbReference type="NCBI Taxonomy" id="681289"/>
    <lineage>
        <taxon>Bacteria</taxon>
        <taxon>Bacillati</taxon>
        <taxon>Actinomycetota</taxon>
        <taxon>Actinomycetes</taxon>
        <taxon>Pseudonocardiales</taxon>
        <taxon>Pseudonocardiaceae</taxon>
        <taxon>Pseudonocardia</taxon>
    </lineage>
</organism>
<dbReference type="Proteomes" id="UP001464923">
    <property type="component" value="Unassembled WGS sequence"/>
</dbReference>
<reference evidence="2 3" key="1">
    <citation type="submission" date="2024-03" db="EMBL/GenBank/DDBJ databases">
        <title>Draft genome sequence of Pseudonocardia tropica JCM 19149.</title>
        <authorList>
            <person name="Butdee W."/>
            <person name="Duangmal K."/>
        </authorList>
    </citation>
    <scope>NUCLEOTIDE SEQUENCE [LARGE SCALE GENOMIC DNA]</scope>
    <source>
        <strain evidence="2 3">JCM 19149</strain>
    </source>
</reference>
<sequence>MSDPQSASPATTDGPETEFGLEYRASLHRDHPWLRAELDRLPALAVQVGAGEVGVREARATIDALAVAGHRRDLGAGVVVAAQTA</sequence>
<comment type="caution">
    <text evidence="2">The sequence shown here is derived from an EMBL/GenBank/DDBJ whole genome shotgun (WGS) entry which is preliminary data.</text>
</comment>
<dbReference type="EMBL" id="JBEDNP010000012">
    <property type="protein sequence ID" value="MEQ3541039.1"/>
    <property type="molecule type" value="Genomic_DNA"/>
</dbReference>
<accession>A0ABV1JYL5</accession>
<evidence type="ECO:0000313" key="2">
    <source>
        <dbReference type="EMBL" id="MEQ3541039.1"/>
    </source>
</evidence>
<name>A0ABV1JYL5_9PSEU</name>
<proteinExistence type="predicted"/>
<feature type="compositionally biased region" description="Polar residues" evidence="1">
    <location>
        <begin position="1"/>
        <end position="11"/>
    </location>
</feature>
<keyword evidence="3" id="KW-1185">Reference proteome</keyword>
<evidence type="ECO:0000313" key="3">
    <source>
        <dbReference type="Proteomes" id="UP001464923"/>
    </source>
</evidence>
<dbReference type="RefSeq" id="WP_345644665.1">
    <property type="nucleotide sequence ID" value="NZ_BAABLY010000027.1"/>
</dbReference>
<gene>
    <name evidence="2" type="ORF">WHI96_19700</name>
</gene>
<evidence type="ECO:0000256" key="1">
    <source>
        <dbReference type="SAM" id="MobiDB-lite"/>
    </source>
</evidence>